<dbReference type="RefSeq" id="WP_045504735.1">
    <property type="nucleotide sequence ID" value="NZ_JYGL01000001.1"/>
</dbReference>
<feature type="signal peptide" evidence="1">
    <location>
        <begin position="1"/>
        <end position="27"/>
    </location>
</feature>
<dbReference type="EMBL" id="JYGL01000001">
    <property type="protein sequence ID" value="KJQ59643.1"/>
    <property type="molecule type" value="Genomic_DNA"/>
</dbReference>
<sequence length="186" mass="21177">MVKKNFLIFISLLVVFNISLPSFEVQGETVNDSSKLVTTKRKKKSYKKTKDKKYVDDKVVNDFIVKYNKNSSSNFKDIKEGNIRTKYFAISNGYYFELLNAANTNKISITINTTQETRSLGVMGMKQVFHDSTKIIDSSLNDEEINKFFDALVSGNLVTNQKFGKMLIDFIPDTDNSSGRIDIHAQ</sequence>
<feature type="chain" id="PRO_5043789223" description="Lipoprotein" evidence="1">
    <location>
        <begin position="28"/>
        <end position="186"/>
    </location>
</feature>
<reference evidence="2 3" key="1">
    <citation type="submission" date="2015-02" db="EMBL/GenBank/DDBJ databases">
        <title>Evolution of amylase-binding proteins of oral streptococcal species.</title>
        <authorList>
            <person name="Haase E.M."/>
        </authorList>
    </citation>
    <scope>NUCLEOTIDE SEQUENCE [LARGE SCALE GENOMIC DNA]</scope>
    <source>
        <strain evidence="2 3">G9B</strain>
    </source>
</reference>
<proteinExistence type="predicted"/>
<accession>A0AAW3HA73</accession>
<name>A0AAW3HA73_STRGN</name>
<protein>
    <recommendedName>
        <fullName evidence="4">Lipoprotein</fullName>
    </recommendedName>
</protein>
<evidence type="ECO:0000256" key="1">
    <source>
        <dbReference type="SAM" id="SignalP"/>
    </source>
</evidence>
<dbReference type="Proteomes" id="UP000033658">
    <property type="component" value="Unassembled WGS sequence"/>
</dbReference>
<comment type="caution">
    <text evidence="2">The sequence shown here is derived from an EMBL/GenBank/DDBJ whole genome shotgun (WGS) entry which is preliminary data.</text>
</comment>
<gene>
    <name evidence="2" type="ORF">TZ86_01514</name>
</gene>
<keyword evidence="1" id="KW-0732">Signal</keyword>
<dbReference type="AlphaFoldDB" id="A0AAW3HA73"/>
<organism evidence="2 3">
    <name type="scientific">Streptococcus gordonii</name>
    <dbReference type="NCBI Taxonomy" id="1302"/>
    <lineage>
        <taxon>Bacteria</taxon>
        <taxon>Bacillati</taxon>
        <taxon>Bacillota</taxon>
        <taxon>Bacilli</taxon>
        <taxon>Lactobacillales</taxon>
        <taxon>Streptococcaceae</taxon>
        <taxon>Streptococcus</taxon>
    </lineage>
</organism>
<evidence type="ECO:0000313" key="2">
    <source>
        <dbReference type="EMBL" id="KJQ59643.1"/>
    </source>
</evidence>
<evidence type="ECO:0000313" key="3">
    <source>
        <dbReference type="Proteomes" id="UP000033658"/>
    </source>
</evidence>
<evidence type="ECO:0008006" key="4">
    <source>
        <dbReference type="Google" id="ProtNLM"/>
    </source>
</evidence>